<proteinExistence type="predicted"/>
<sequence length="1191" mass="133640">MNKYLPKFSTINTQCRPTDNHLSARLVGNRSRTTNRMRASVFYVSVLVATALACPLQTDTNKCSSTPVPKIVPLQWQVQTFTSQYATVAFQGAWYLQMATPTCIDGANPLKTGLFYSVYPSSCNRVIFYDNTPTNKDDFNLNYYMLDSSFNLITQTIDTSQSVFRPAYPNTNLAIFNIGTQPTYKTAIKEINPFEDSELVKYKLDSYYQSDYTIAIIGKDSEWAEYMVFVVLNEYENLFNSGADNHIIWVFSRAKNPGCATYKKAFDDIQASGLNPYRLISVDQSIDLTTVPTITEDDIKGVVKKTTETEELSTSSSDGVITSSSKKTTIEETTCLSTVDFTVNPAFSTPFKYEPFDLSGNVKILRDLTLQQYASALSGKYYLNAATPIKCSDNGNPGLLNTVFPLSSLQITIDGTDSNPWTYDDQYMMAERSINAITGEQVITRNILQLPYNDGSSPYASVLVYTEGYYDSSIQEVTPFSYDKVTIKSPSDIYKQKYIVGIAAYKPNSYLMLYVYNQFPNQMYPNNPVNPFYVFTKDRIVPKSVNDDITQEILRSGYLPSNLVHTDQTNTIDDDYTFDKSFFYPSPTISPSTPNSPIGTPSPLGGIGPLSQPTYPNGVSPRGLGPIVPPSSCPSSIPPAWQVKTFDSQQGTINFQGTWNLQLATPTKINGLSPVKTGLFADLFPCTKMRSIFLDTTPGDNNDFNTDYYWLDSSFNLLTQQVETVQGLFKAAYPSTNLALFNVCVPKYYSQPIPETNPFDDKDEVRYKLDNIYERQYTVAVIGGDDDWSEYLVFAVVNKYNNIFSGPDDYILWMFTRSENPDYSTYKKAYDDIIASGLNPYGLMNVDQSIDLSSIPTVSQDDINGVVQKTTIKTEEREEKITSSDGLSSSLSSLSTKQTTVETTSVSPFNVVLKPDYVSPYQLDVYKYSQGIKILENLPPSEVRRAFSGKYYVNMALPMSCGNDGKAGILNTLFPSASLYVQFEEFDQTDWSSSKQYMMMDGGLNVITGEVDKTRTIVQSAYDQSCQFNTYIFYTEGYYTSTVSEVNPFDYSDVISKSPGDIYRDKYMAAIAAYKPDSYLALYVQNQFKNNVNDQDYKNQMYVLTRDRILSKDQIDEITQSIAYTGYDVSNLIYIDQTKLIEEQIKLESSYFQIISESSSSSTFQSSSTLSVIEKSSTLETSSSNLEVISS</sequence>
<protein>
    <submittedName>
        <fullName evidence="2">Calycin</fullName>
    </submittedName>
</protein>
<dbReference type="OrthoDB" id="6619716at2759"/>
<gene>
    <name evidence="2" type="ORF">CINCED_3A019435</name>
</gene>
<dbReference type="AlphaFoldDB" id="A0A5E4NA89"/>
<feature type="region of interest" description="Disordered" evidence="1">
    <location>
        <begin position="588"/>
        <end position="633"/>
    </location>
</feature>
<evidence type="ECO:0000313" key="2">
    <source>
        <dbReference type="EMBL" id="VVC39350.1"/>
    </source>
</evidence>
<keyword evidence="3" id="KW-1185">Reference proteome</keyword>
<organism evidence="2 3">
    <name type="scientific">Cinara cedri</name>
    <dbReference type="NCBI Taxonomy" id="506608"/>
    <lineage>
        <taxon>Eukaryota</taxon>
        <taxon>Metazoa</taxon>
        <taxon>Ecdysozoa</taxon>
        <taxon>Arthropoda</taxon>
        <taxon>Hexapoda</taxon>
        <taxon>Insecta</taxon>
        <taxon>Pterygota</taxon>
        <taxon>Neoptera</taxon>
        <taxon>Paraneoptera</taxon>
        <taxon>Hemiptera</taxon>
        <taxon>Sternorrhyncha</taxon>
        <taxon>Aphidomorpha</taxon>
        <taxon>Aphidoidea</taxon>
        <taxon>Aphididae</taxon>
        <taxon>Lachninae</taxon>
        <taxon>Cinara</taxon>
    </lineage>
</organism>
<reference evidence="2 3" key="1">
    <citation type="submission" date="2019-08" db="EMBL/GenBank/DDBJ databases">
        <authorList>
            <person name="Alioto T."/>
            <person name="Alioto T."/>
            <person name="Gomez Garrido J."/>
        </authorList>
    </citation>
    <scope>NUCLEOTIDE SEQUENCE [LARGE SCALE GENOMIC DNA]</scope>
</reference>
<accession>A0A5E4NA89</accession>
<evidence type="ECO:0000313" key="3">
    <source>
        <dbReference type="Proteomes" id="UP000325440"/>
    </source>
</evidence>
<feature type="compositionally biased region" description="Low complexity" evidence="1">
    <location>
        <begin position="588"/>
        <end position="603"/>
    </location>
</feature>
<dbReference type="EMBL" id="CABPRJ010001895">
    <property type="protein sequence ID" value="VVC39350.1"/>
    <property type="molecule type" value="Genomic_DNA"/>
</dbReference>
<name>A0A5E4NA89_9HEMI</name>
<evidence type="ECO:0000256" key="1">
    <source>
        <dbReference type="SAM" id="MobiDB-lite"/>
    </source>
</evidence>
<dbReference type="Proteomes" id="UP000325440">
    <property type="component" value="Unassembled WGS sequence"/>
</dbReference>